<dbReference type="Proteomes" id="UP001140074">
    <property type="component" value="Unassembled WGS sequence"/>
</dbReference>
<name>A0A9W8IFJ1_9FUNG</name>
<evidence type="ECO:0000256" key="2">
    <source>
        <dbReference type="ARBA" id="ARBA00038211"/>
    </source>
</evidence>
<comment type="pathway">
    <text evidence="1">Phospholipid metabolism; phosphatidylethanolamine biosynthesis; phosphatidylethanolamine from ethanolamine: step 1/3.</text>
</comment>
<evidence type="ECO:0000313" key="5">
    <source>
        <dbReference type="Proteomes" id="UP001140074"/>
    </source>
</evidence>
<proteinExistence type="inferred from homology"/>
<comment type="similarity">
    <text evidence="2">Belongs to the choline/ethanolamine kinase family.</text>
</comment>
<evidence type="ECO:0000313" key="4">
    <source>
        <dbReference type="EMBL" id="KAJ2862372.1"/>
    </source>
</evidence>
<dbReference type="Gene3D" id="3.90.1200.10">
    <property type="match status" value="1"/>
</dbReference>
<evidence type="ECO:0000256" key="3">
    <source>
        <dbReference type="ARBA" id="ARBA00038874"/>
    </source>
</evidence>
<dbReference type="Gene3D" id="3.30.200.20">
    <property type="entry name" value="Phosphorylase Kinase, domain 1"/>
    <property type="match status" value="1"/>
</dbReference>
<reference evidence="4" key="1">
    <citation type="submission" date="2022-07" db="EMBL/GenBank/DDBJ databases">
        <title>Phylogenomic reconstructions and comparative analyses of Kickxellomycotina fungi.</title>
        <authorList>
            <person name="Reynolds N.K."/>
            <person name="Stajich J.E."/>
            <person name="Barry K."/>
            <person name="Grigoriev I.V."/>
            <person name="Crous P."/>
            <person name="Smith M.E."/>
        </authorList>
    </citation>
    <scope>NUCLEOTIDE SEQUENCE</scope>
    <source>
        <strain evidence="4">RSA 476</strain>
    </source>
</reference>
<dbReference type="GO" id="GO:0006646">
    <property type="term" value="P:phosphatidylethanolamine biosynthetic process"/>
    <property type="evidence" value="ECO:0007669"/>
    <property type="project" value="TreeGrafter"/>
</dbReference>
<dbReference type="EMBL" id="JANBUY010000171">
    <property type="protein sequence ID" value="KAJ2862372.1"/>
    <property type="molecule type" value="Genomic_DNA"/>
</dbReference>
<dbReference type="CDD" id="cd05157">
    <property type="entry name" value="ETNK_euk"/>
    <property type="match status" value="1"/>
</dbReference>
<gene>
    <name evidence="4" type="ORF">GGH94_004310</name>
</gene>
<dbReference type="Pfam" id="PF01633">
    <property type="entry name" value="Choline_kinase"/>
    <property type="match status" value="1"/>
</dbReference>
<organism evidence="4 5">
    <name type="scientific">Coemansia aciculifera</name>
    <dbReference type="NCBI Taxonomy" id="417176"/>
    <lineage>
        <taxon>Eukaryota</taxon>
        <taxon>Fungi</taxon>
        <taxon>Fungi incertae sedis</taxon>
        <taxon>Zoopagomycota</taxon>
        <taxon>Kickxellomycotina</taxon>
        <taxon>Kickxellomycetes</taxon>
        <taxon>Kickxellales</taxon>
        <taxon>Kickxellaceae</taxon>
        <taxon>Coemansia</taxon>
    </lineage>
</organism>
<sequence>MTSSELSVEHLDTAVLIGAIPLFAFEVRHASFFEDSRALLVQVFPEWSNDELVLNQCKDGITNKLMQCTNKRVGKTVLVRAYGKRTEVIIDRNQELINMAGLTRLGMCPELYARFDNGLVYGYIPGTVAKPEEMGSELWAPLIAKRLAEWSKVKLPGDHSPQLFPIIRRWMKDIPADYENQRANDIFHKHFSLEMLNDEANLLESTLTALHSPVVFAHNDLLSGNIVMAETKDAVSFIDYEYAMYNYRGFDIANHFNEYAGFECDYSRYPAKSTQLQWFKAYLDHLGQDSSPAALEVVYHEVELFQLASHFYWGVWALVQASISDIDFDYMVYARLRFLQYFQVKSLVLGD</sequence>
<dbReference type="PANTHER" id="PTHR22603">
    <property type="entry name" value="CHOLINE/ETHANOALAMINE KINASE"/>
    <property type="match status" value="1"/>
</dbReference>
<dbReference type="InterPro" id="IPR011009">
    <property type="entry name" value="Kinase-like_dom_sf"/>
</dbReference>
<comment type="caution">
    <text evidence="4">The sequence shown here is derived from an EMBL/GenBank/DDBJ whole genome shotgun (WGS) entry which is preliminary data.</text>
</comment>
<dbReference type="PANTHER" id="PTHR22603:SF66">
    <property type="entry name" value="ETHANOLAMINE KINASE"/>
    <property type="match status" value="1"/>
</dbReference>
<dbReference type="EC" id="2.7.1.82" evidence="3"/>
<dbReference type="GO" id="GO:0004305">
    <property type="term" value="F:ethanolamine kinase activity"/>
    <property type="evidence" value="ECO:0007669"/>
    <property type="project" value="UniProtKB-EC"/>
</dbReference>
<accession>A0A9W8IFJ1</accession>
<dbReference type="AlphaFoldDB" id="A0A9W8IFJ1"/>
<keyword evidence="5" id="KW-1185">Reference proteome</keyword>
<dbReference type="SUPFAM" id="SSF56112">
    <property type="entry name" value="Protein kinase-like (PK-like)"/>
    <property type="match status" value="1"/>
</dbReference>
<protein>
    <recommendedName>
        <fullName evidence="3">ethanolamine kinase</fullName>
        <ecNumber evidence="3">2.7.1.82</ecNumber>
    </recommendedName>
</protein>
<dbReference type="GO" id="GO:0005737">
    <property type="term" value="C:cytoplasm"/>
    <property type="evidence" value="ECO:0007669"/>
    <property type="project" value="TreeGrafter"/>
</dbReference>
<evidence type="ECO:0000256" key="1">
    <source>
        <dbReference type="ARBA" id="ARBA00037883"/>
    </source>
</evidence>